<dbReference type="RefSeq" id="WP_057789988.1">
    <property type="nucleotide sequence ID" value="NZ_LAXJ01000002.1"/>
</dbReference>
<dbReference type="PANTHER" id="PTHR20883:SF49">
    <property type="entry name" value="PHYTANOYL-COA DIOXYGENASE"/>
    <property type="match status" value="1"/>
</dbReference>
<dbReference type="AlphaFoldDB" id="A0A0T5P111"/>
<dbReference type="GO" id="GO:0005506">
    <property type="term" value="F:iron ion binding"/>
    <property type="evidence" value="ECO:0007669"/>
    <property type="project" value="UniProtKB-ARBA"/>
</dbReference>
<comment type="caution">
    <text evidence="1">The sequence shown here is derived from an EMBL/GenBank/DDBJ whole genome shotgun (WGS) entry which is preliminary data.</text>
</comment>
<dbReference type="InterPro" id="IPR008775">
    <property type="entry name" value="Phytyl_CoA_dOase-like"/>
</dbReference>
<organism evidence="1 2">
    <name type="scientific">Roseovarius atlanticus</name>
    <dbReference type="NCBI Taxonomy" id="1641875"/>
    <lineage>
        <taxon>Bacteria</taxon>
        <taxon>Pseudomonadati</taxon>
        <taxon>Pseudomonadota</taxon>
        <taxon>Alphaproteobacteria</taxon>
        <taxon>Rhodobacterales</taxon>
        <taxon>Roseobacteraceae</taxon>
        <taxon>Roseovarius</taxon>
    </lineage>
</organism>
<dbReference type="Proteomes" id="UP000051295">
    <property type="component" value="Unassembled WGS sequence"/>
</dbReference>
<evidence type="ECO:0000313" key="1">
    <source>
        <dbReference type="EMBL" id="KRS14817.1"/>
    </source>
</evidence>
<dbReference type="SUPFAM" id="SSF51197">
    <property type="entry name" value="Clavaminate synthase-like"/>
    <property type="match status" value="1"/>
</dbReference>
<dbReference type="Pfam" id="PF05721">
    <property type="entry name" value="PhyH"/>
    <property type="match status" value="1"/>
</dbReference>
<protein>
    <submittedName>
        <fullName evidence="1">Phytanoyl-CoA dioxygenase</fullName>
    </submittedName>
</protein>
<accession>A0A0T5P111</accession>
<gene>
    <name evidence="1" type="ORF">XM53_02730</name>
</gene>
<dbReference type="EMBL" id="LAXJ01000002">
    <property type="protein sequence ID" value="KRS14817.1"/>
    <property type="molecule type" value="Genomic_DNA"/>
</dbReference>
<keyword evidence="1" id="KW-0223">Dioxygenase</keyword>
<keyword evidence="2" id="KW-1185">Reference proteome</keyword>
<dbReference type="PATRIC" id="fig|1641875.4.peg.1645"/>
<keyword evidence="1" id="KW-0560">Oxidoreductase</keyword>
<proteinExistence type="predicted"/>
<dbReference type="GO" id="GO:0016706">
    <property type="term" value="F:2-oxoglutarate-dependent dioxygenase activity"/>
    <property type="evidence" value="ECO:0007669"/>
    <property type="project" value="UniProtKB-ARBA"/>
</dbReference>
<sequence length="264" mass="29600">MADLLKAETVAEFRAKGATVLRAVFDDWMEVLRAGVDYNLEHPAPNARDYRTEEGGRFLSDYCNWDRIPQYRDFIENSTAAQIGSELMGSRTVRLFHEHVIVKTPKTGMPTPWHQDLPYYCLDATQTVSLWIPMDAVPRERTLEFVAGSHLWGKYFRPQRFDGTALNENDGLEALPDIDGDRDAYDIIGWALEPGDAVAFDYRTVHGAPANNSATAQRRAFSLRLVGDDATFARREGIKTSPPFEGVTLAHGAPLEGPEFPLLL</sequence>
<evidence type="ECO:0000313" key="2">
    <source>
        <dbReference type="Proteomes" id="UP000051295"/>
    </source>
</evidence>
<reference evidence="1 2" key="1">
    <citation type="submission" date="2015-04" db="EMBL/GenBank/DDBJ databases">
        <title>The draft genome sequence of Roseovarius sp.R12b.</title>
        <authorList>
            <person name="Li G."/>
            <person name="Lai Q."/>
            <person name="Shao Z."/>
            <person name="Yan P."/>
        </authorList>
    </citation>
    <scope>NUCLEOTIDE SEQUENCE [LARGE SCALE GENOMIC DNA]</scope>
    <source>
        <strain evidence="1 2">R12B</strain>
    </source>
</reference>
<dbReference type="STRING" id="1641875.XM53_02730"/>
<name>A0A0T5P111_9RHOB</name>
<dbReference type="Gene3D" id="2.60.120.620">
    <property type="entry name" value="q2cbj1_9rhob like domain"/>
    <property type="match status" value="1"/>
</dbReference>
<dbReference type="PANTHER" id="PTHR20883">
    <property type="entry name" value="PHYTANOYL-COA DIOXYGENASE DOMAIN CONTAINING 1"/>
    <property type="match status" value="1"/>
</dbReference>